<gene>
    <name evidence="1" type="ordered locus">Acear_1262</name>
</gene>
<proteinExistence type="predicted"/>
<dbReference type="Proteomes" id="UP000001661">
    <property type="component" value="Chromosome"/>
</dbReference>
<sequence length="30" mass="3469">MSRTLGTLYVQRSWTYPMGVSPIRVKVKTL</sequence>
<reference evidence="1 2" key="1">
    <citation type="journal article" date="2010" name="Stand. Genomic Sci.">
        <title>Complete genome sequence of Acetohalobium arabaticum type strain (Z-7288).</title>
        <authorList>
            <person name="Sikorski J."/>
            <person name="Lapidus A."/>
            <person name="Chertkov O."/>
            <person name="Lucas S."/>
            <person name="Copeland A."/>
            <person name="Glavina Del Rio T."/>
            <person name="Nolan M."/>
            <person name="Tice H."/>
            <person name="Cheng J.F."/>
            <person name="Han C."/>
            <person name="Brambilla E."/>
            <person name="Pitluck S."/>
            <person name="Liolios K."/>
            <person name="Ivanova N."/>
            <person name="Mavromatis K."/>
            <person name="Mikhailova N."/>
            <person name="Pati A."/>
            <person name="Bruce D."/>
            <person name="Detter C."/>
            <person name="Tapia R."/>
            <person name="Goodwin L."/>
            <person name="Chen A."/>
            <person name="Palaniappan K."/>
            <person name="Land M."/>
            <person name="Hauser L."/>
            <person name="Chang Y.J."/>
            <person name="Jeffries C.D."/>
            <person name="Rohde M."/>
            <person name="Goker M."/>
            <person name="Spring S."/>
            <person name="Woyke T."/>
            <person name="Bristow J."/>
            <person name="Eisen J.A."/>
            <person name="Markowitz V."/>
            <person name="Hugenholtz P."/>
            <person name="Kyrpides N.C."/>
            <person name="Klenk H.P."/>
        </authorList>
    </citation>
    <scope>NUCLEOTIDE SEQUENCE [LARGE SCALE GENOMIC DNA]</scope>
    <source>
        <strain evidence="2">ATCC 49924 / DSM 5501 / Z-7288</strain>
    </source>
</reference>
<dbReference type="EMBL" id="CP002105">
    <property type="protein sequence ID" value="ADL12778.1"/>
    <property type="molecule type" value="Genomic_DNA"/>
</dbReference>
<keyword evidence="2" id="KW-1185">Reference proteome</keyword>
<dbReference type="AlphaFoldDB" id="D9QQI7"/>
<evidence type="ECO:0000313" key="1">
    <source>
        <dbReference type="EMBL" id="ADL12778.1"/>
    </source>
</evidence>
<name>D9QQI7_ACEAZ</name>
<accession>D9QQI7</accession>
<organism evidence="1 2">
    <name type="scientific">Acetohalobium arabaticum (strain ATCC 49924 / DSM 5501 / Z-7288)</name>
    <dbReference type="NCBI Taxonomy" id="574087"/>
    <lineage>
        <taxon>Bacteria</taxon>
        <taxon>Bacillati</taxon>
        <taxon>Bacillota</taxon>
        <taxon>Clostridia</taxon>
        <taxon>Halanaerobiales</taxon>
        <taxon>Halobacteroidaceae</taxon>
        <taxon>Acetohalobium</taxon>
    </lineage>
</organism>
<dbReference type="HOGENOM" id="CLU_3401632_0_0_9"/>
<dbReference type="KEGG" id="aar:Acear_1262"/>
<evidence type="ECO:0000313" key="2">
    <source>
        <dbReference type="Proteomes" id="UP000001661"/>
    </source>
</evidence>
<protein>
    <submittedName>
        <fullName evidence="1">Uncharacterized protein</fullName>
    </submittedName>
</protein>